<dbReference type="Proteomes" id="UP000635071">
    <property type="component" value="Unassembled WGS sequence"/>
</dbReference>
<reference evidence="2" key="2">
    <citation type="submission" date="2020-09" db="EMBL/GenBank/DDBJ databases">
        <authorList>
            <person name="Sun Q."/>
            <person name="Zhou Y."/>
        </authorList>
    </citation>
    <scope>NUCLEOTIDE SEQUENCE</scope>
    <source>
        <strain evidence="2">CGMCC 1.15519</strain>
    </source>
</reference>
<protein>
    <submittedName>
        <fullName evidence="2">Uncharacterized protein</fullName>
    </submittedName>
</protein>
<evidence type="ECO:0000313" key="3">
    <source>
        <dbReference type="Proteomes" id="UP000635071"/>
    </source>
</evidence>
<organism evidence="2 3">
    <name type="scientific">Sandarakinorhabdus glacialis</name>
    <dbReference type="NCBI Taxonomy" id="1614636"/>
    <lineage>
        <taxon>Bacteria</taxon>
        <taxon>Pseudomonadati</taxon>
        <taxon>Pseudomonadota</taxon>
        <taxon>Alphaproteobacteria</taxon>
        <taxon>Sphingomonadales</taxon>
        <taxon>Sphingosinicellaceae</taxon>
        <taxon>Sandarakinorhabdus</taxon>
    </lineage>
</organism>
<keyword evidence="1" id="KW-0732">Signal</keyword>
<evidence type="ECO:0000313" key="2">
    <source>
        <dbReference type="EMBL" id="GGE18062.1"/>
    </source>
</evidence>
<accession>A0A917EAC1</accession>
<dbReference type="RefSeq" id="WP_188763373.1">
    <property type="nucleotide sequence ID" value="NZ_BMJM01000010.1"/>
</dbReference>
<dbReference type="EMBL" id="BMJM01000010">
    <property type="protein sequence ID" value="GGE18062.1"/>
    <property type="molecule type" value="Genomic_DNA"/>
</dbReference>
<feature type="signal peptide" evidence="1">
    <location>
        <begin position="1"/>
        <end position="25"/>
    </location>
</feature>
<keyword evidence="3" id="KW-1185">Reference proteome</keyword>
<name>A0A917EAC1_9SPHN</name>
<comment type="caution">
    <text evidence="2">The sequence shown here is derived from an EMBL/GenBank/DDBJ whole genome shotgun (WGS) entry which is preliminary data.</text>
</comment>
<feature type="chain" id="PRO_5037755261" evidence="1">
    <location>
        <begin position="26"/>
        <end position="173"/>
    </location>
</feature>
<proteinExistence type="predicted"/>
<sequence length="173" mass="18481">MTMMSKNWRTMLVAAPLLVLASAAAGQQTNPPKERSGIDKVGDTVENIGAKPLKDMNIIKDKVDPRIEAAMEEPYSLKGIKTCAQFKTAITTLTGVLGPDVDSPQAQRKDQTPAEFALSLGESAAGSIIPFMGVVRKISGADARQKYAQAAIYAGSVRRAYLKGTARQKGCKI</sequence>
<gene>
    <name evidence="2" type="ORF">GCM10011529_25720</name>
</gene>
<dbReference type="AlphaFoldDB" id="A0A917EAC1"/>
<evidence type="ECO:0000256" key="1">
    <source>
        <dbReference type="SAM" id="SignalP"/>
    </source>
</evidence>
<reference evidence="2" key="1">
    <citation type="journal article" date="2014" name="Int. J. Syst. Evol. Microbiol.">
        <title>Complete genome sequence of Corynebacterium casei LMG S-19264T (=DSM 44701T), isolated from a smear-ripened cheese.</title>
        <authorList>
            <consortium name="US DOE Joint Genome Institute (JGI-PGF)"/>
            <person name="Walter F."/>
            <person name="Albersmeier A."/>
            <person name="Kalinowski J."/>
            <person name="Ruckert C."/>
        </authorList>
    </citation>
    <scope>NUCLEOTIDE SEQUENCE</scope>
    <source>
        <strain evidence="2">CGMCC 1.15519</strain>
    </source>
</reference>